<organism evidence="1">
    <name type="scientific">Sesamum angustifolium</name>
    <dbReference type="NCBI Taxonomy" id="2727405"/>
    <lineage>
        <taxon>Eukaryota</taxon>
        <taxon>Viridiplantae</taxon>
        <taxon>Streptophyta</taxon>
        <taxon>Embryophyta</taxon>
        <taxon>Tracheophyta</taxon>
        <taxon>Spermatophyta</taxon>
        <taxon>Magnoliopsida</taxon>
        <taxon>eudicotyledons</taxon>
        <taxon>Gunneridae</taxon>
        <taxon>Pentapetalae</taxon>
        <taxon>asterids</taxon>
        <taxon>lamiids</taxon>
        <taxon>Lamiales</taxon>
        <taxon>Pedaliaceae</taxon>
        <taxon>Sesamum</taxon>
    </lineage>
</organism>
<dbReference type="EMBL" id="JACGWK010001639">
    <property type="protein sequence ID" value="KAL0284630.1"/>
    <property type="molecule type" value="Genomic_DNA"/>
</dbReference>
<evidence type="ECO:0000313" key="1">
    <source>
        <dbReference type="EMBL" id="KAL0284630.1"/>
    </source>
</evidence>
<name>A0AAW2IRD7_9LAMI</name>
<protein>
    <recommendedName>
        <fullName evidence="2">RNase H type-1 domain-containing protein</fullName>
    </recommendedName>
</protein>
<evidence type="ECO:0008006" key="2">
    <source>
        <dbReference type="Google" id="ProtNLM"/>
    </source>
</evidence>
<accession>A0AAW2IRD7</accession>
<comment type="caution">
    <text evidence="1">The sequence shown here is derived from an EMBL/GenBank/DDBJ whole genome shotgun (WGS) entry which is preliminary data.</text>
</comment>
<reference evidence="1" key="2">
    <citation type="journal article" date="2024" name="Plant">
        <title>Genomic evolution and insights into agronomic trait innovations of Sesamum species.</title>
        <authorList>
            <person name="Miao H."/>
            <person name="Wang L."/>
            <person name="Qu L."/>
            <person name="Liu H."/>
            <person name="Sun Y."/>
            <person name="Le M."/>
            <person name="Wang Q."/>
            <person name="Wei S."/>
            <person name="Zheng Y."/>
            <person name="Lin W."/>
            <person name="Duan Y."/>
            <person name="Cao H."/>
            <person name="Xiong S."/>
            <person name="Wang X."/>
            <person name="Wei L."/>
            <person name="Li C."/>
            <person name="Ma Q."/>
            <person name="Ju M."/>
            <person name="Zhao R."/>
            <person name="Li G."/>
            <person name="Mu C."/>
            <person name="Tian Q."/>
            <person name="Mei H."/>
            <person name="Zhang T."/>
            <person name="Gao T."/>
            <person name="Zhang H."/>
        </authorList>
    </citation>
    <scope>NUCLEOTIDE SEQUENCE</scope>
    <source>
        <strain evidence="1">G01</strain>
    </source>
</reference>
<reference evidence="1" key="1">
    <citation type="submission" date="2020-06" db="EMBL/GenBank/DDBJ databases">
        <authorList>
            <person name="Li T."/>
            <person name="Hu X."/>
            <person name="Zhang T."/>
            <person name="Song X."/>
            <person name="Zhang H."/>
            <person name="Dai N."/>
            <person name="Sheng W."/>
            <person name="Hou X."/>
            <person name="Wei L."/>
        </authorList>
    </citation>
    <scope>NUCLEOTIDE SEQUENCE</scope>
    <source>
        <strain evidence="1">G01</strain>
        <tissue evidence="1">Leaf</tissue>
    </source>
</reference>
<dbReference type="AlphaFoldDB" id="A0AAW2IRD7"/>
<gene>
    <name evidence="1" type="ORF">Sangu_2817200</name>
</gene>
<proteinExistence type="predicted"/>
<sequence length="67" mass="7495">MRIICLQQLLVVDVQHVFREANGAADHLAKEAASLQLTRVLRHNDITGILCGILCLDRRGVPHLRRG</sequence>